<dbReference type="InterPro" id="IPR021840">
    <property type="entry name" value="DUF3433"/>
</dbReference>
<sequence>MWKEFAAYAIKKDYTSPSKETINGTATSTQRRLCVQDLSLRLVEANIMILLALIVALCFLHPGVFQNDPTSLGAHAMILARSSGLMDHLEGYGVASKKVLRASLSGILASFPRHLPAESPAIALHHPGQGPEEMDETPAVDNSDSREWWSPMSVRWWFFRICLMTATLAVVIALEIPLQVSDREKGLGDVNLDGYLKYTWSFLPTLVLVLIGLLFSMVDSTARTLHPFQLLRKGRATVEDILHDPAHQVSLMAVVYAAWKRHFALLWATLPGLLAPMLTIIGSGLYTVAPVPWAYDAELALKDWFRPESRAVDIFNSVEGDTEAWTMFISTQFSNNSYPKWTHGEYALASFGADNLHSHDGNDTSLYISARVPATRVNLNCSLIDHYANGTYLNDPSYGFDFRWLPVDPRPLGCHATLESNLTAGKRDLYLVPEDSVYFNSTQDTSWGYYLVLLVDRYASVVCLRDDYCPLDEAPEMPYSIQVCGDERQHYFFGLGYEEEALPVLHCVPYVEALWVNATFNLPDLSLVTDVPVVPERHSAVFLSDSTSMTALGSVDWWGVVAAMVNGSSGAGKLTGLPSNPDSNNTLHQIAALESTLAEYFAQVLHFSYRQPLPDTYNSSTLSAGQNLLTPDGHPASGTVTDHTRLRLIQNTVSTRILQGLLAVMGACLVASTALGRGARVIPRDPGSVASRMAYFAGGEVWRRVPVGADRWTDEQIRKYGLGVSDGRLLLGWWGGDGREVSEEGARGKRFAVDVVGCKDAA</sequence>
<reference evidence="3 4" key="1">
    <citation type="submission" date="2024-02" db="EMBL/GenBank/DDBJ databases">
        <title>De novo assembly and annotation of 12 fungi associated with fruit tree decline syndrome in Ontario, Canada.</title>
        <authorList>
            <person name="Sulman M."/>
            <person name="Ellouze W."/>
            <person name="Ilyukhin E."/>
        </authorList>
    </citation>
    <scope>NUCLEOTIDE SEQUENCE [LARGE SCALE GENOMIC DNA]</scope>
    <source>
        <strain evidence="3 4">M169</strain>
    </source>
</reference>
<evidence type="ECO:0000256" key="1">
    <source>
        <dbReference type="SAM" id="MobiDB-lite"/>
    </source>
</evidence>
<gene>
    <name evidence="3" type="ORF">SLS63_003879</name>
</gene>
<keyword evidence="2" id="KW-0812">Transmembrane</keyword>
<protein>
    <submittedName>
        <fullName evidence="3">Uncharacterized protein</fullName>
    </submittedName>
</protein>
<dbReference type="EMBL" id="JAKNSF020000013">
    <property type="protein sequence ID" value="KAK7735409.1"/>
    <property type="molecule type" value="Genomic_DNA"/>
</dbReference>
<keyword evidence="2" id="KW-0472">Membrane</keyword>
<feature type="region of interest" description="Disordered" evidence="1">
    <location>
        <begin position="122"/>
        <end position="142"/>
    </location>
</feature>
<evidence type="ECO:0000256" key="2">
    <source>
        <dbReference type="SAM" id="Phobius"/>
    </source>
</evidence>
<proteinExistence type="predicted"/>
<dbReference type="Pfam" id="PF11915">
    <property type="entry name" value="DUF3433"/>
    <property type="match status" value="1"/>
</dbReference>
<evidence type="ECO:0000313" key="4">
    <source>
        <dbReference type="Proteomes" id="UP001430848"/>
    </source>
</evidence>
<dbReference type="PANTHER" id="PTHR37544">
    <property type="entry name" value="SPRAY-RELATED"/>
    <property type="match status" value="1"/>
</dbReference>
<comment type="caution">
    <text evidence="3">The sequence shown here is derived from an EMBL/GenBank/DDBJ whole genome shotgun (WGS) entry which is preliminary data.</text>
</comment>
<keyword evidence="4" id="KW-1185">Reference proteome</keyword>
<feature type="transmembrane region" description="Helical" evidence="2">
    <location>
        <begin position="264"/>
        <end position="286"/>
    </location>
</feature>
<name>A0ABR1PFA7_DIAER</name>
<evidence type="ECO:0000313" key="3">
    <source>
        <dbReference type="EMBL" id="KAK7735409.1"/>
    </source>
</evidence>
<keyword evidence="2" id="KW-1133">Transmembrane helix</keyword>
<dbReference type="PANTHER" id="PTHR37544:SF1">
    <property type="entry name" value="PHOSPHORIBOSYLAMINOIMIDAZOLE-SUCCINOCARBOXAMIDE SYNTHASE"/>
    <property type="match status" value="1"/>
</dbReference>
<feature type="transmembrane region" description="Helical" evidence="2">
    <location>
        <begin position="47"/>
        <end position="65"/>
    </location>
</feature>
<dbReference type="Proteomes" id="UP001430848">
    <property type="component" value="Unassembled WGS sequence"/>
</dbReference>
<feature type="transmembrane region" description="Helical" evidence="2">
    <location>
        <begin position="198"/>
        <end position="218"/>
    </location>
</feature>
<accession>A0ABR1PFA7</accession>
<organism evidence="3 4">
    <name type="scientific">Diaporthe eres</name>
    <name type="common">Phomopsis oblonga</name>
    <dbReference type="NCBI Taxonomy" id="83184"/>
    <lineage>
        <taxon>Eukaryota</taxon>
        <taxon>Fungi</taxon>
        <taxon>Dikarya</taxon>
        <taxon>Ascomycota</taxon>
        <taxon>Pezizomycotina</taxon>
        <taxon>Sordariomycetes</taxon>
        <taxon>Sordariomycetidae</taxon>
        <taxon>Diaporthales</taxon>
        <taxon>Diaporthaceae</taxon>
        <taxon>Diaporthe</taxon>
        <taxon>Diaporthe eres species complex</taxon>
    </lineage>
</organism>
<feature type="transmembrane region" description="Helical" evidence="2">
    <location>
        <begin position="157"/>
        <end position="178"/>
    </location>
</feature>